<keyword evidence="2" id="KW-1185">Reference proteome</keyword>
<dbReference type="Proteomes" id="UP001271007">
    <property type="component" value="Unassembled WGS sequence"/>
</dbReference>
<reference evidence="1" key="1">
    <citation type="submission" date="2023-04" db="EMBL/GenBank/DDBJ databases">
        <title>Black Yeasts Isolated from many extreme environments.</title>
        <authorList>
            <person name="Coleine C."/>
            <person name="Stajich J.E."/>
            <person name="Selbmann L."/>
        </authorList>
    </citation>
    <scope>NUCLEOTIDE SEQUENCE</scope>
    <source>
        <strain evidence="1">CCFEE 5312</strain>
    </source>
</reference>
<proteinExistence type="predicted"/>
<evidence type="ECO:0000313" key="1">
    <source>
        <dbReference type="EMBL" id="KAK3053597.1"/>
    </source>
</evidence>
<organism evidence="1 2">
    <name type="scientific">Extremus antarcticus</name>
    <dbReference type="NCBI Taxonomy" id="702011"/>
    <lineage>
        <taxon>Eukaryota</taxon>
        <taxon>Fungi</taxon>
        <taxon>Dikarya</taxon>
        <taxon>Ascomycota</taxon>
        <taxon>Pezizomycotina</taxon>
        <taxon>Dothideomycetes</taxon>
        <taxon>Dothideomycetidae</taxon>
        <taxon>Mycosphaerellales</taxon>
        <taxon>Extremaceae</taxon>
        <taxon>Extremus</taxon>
    </lineage>
</organism>
<gene>
    <name evidence="1" type="ORF">LTR09_005341</name>
</gene>
<sequence>MNSSPLNRLPRELRDQIYKLTLCHSQGVIVRHLVVFPDLQVLGAERNLPLKPPRGHRYFPTIIPGPGRLSYFPSDRKVADTWAPFAVLGLCRQMRQEARGLFSQVNDAVVAIWDDQRANQQARDRRPAAHAAGLEPLTQLLAKWRAQGQRVDSIVLEIQEPCDFGTTLIDNLFAWLTKLVQQPEYAAIPFRLSIPRLPGARRFKAGIGFAWSAPWRVDVEMRHRTRDLQARLKDLRFQKQELMRRPGITAALFQQAEGHLEHWLAL</sequence>
<protein>
    <submittedName>
        <fullName evidence="1">Uncharacterized protein</fullName>
    </submittedName>
</protein>
<comment type="caution">
    <text evidence="1">The sequence shown here is derived from an EMBL/GenBank/DDBJ whole genome shotgun (WGS) entry which is preliminary data.</text>
</comment>
<evidence type="ECO:0000313" key="2">
    <source>
        <dbReference type="Proteomes" id="UP001271007"/>
    </source>
</evidence>
<dbReference type="AlphaFoldDB" id="A0AAJ0DN19"/>
<dbReference type="EMBL" id="JAWDJX010000015">
    <property type="protein sequence ID" value="KAK3053597.1"/>
    <property type="molecule type" value="Genomic_DNA"/>
</dbReference>
<accession>A0AAJ0DN19</accession>
<name>A0AAJ0DN19_9PEZI</name>